<reference evidence="1" key="1">
    <citation type="submission" date="2019-08" db="EMBL/GenBank/DDBJ databases">
        <authorList>
            <person name="Kucharzyk K."/>
            <person name="Murdoch R.W."/>
            <person name="Higgins S."/>
            <person name="Loffler F."/>
        </authorList>
    </citation>
    <scope>NUCLEOTIDE SEQUENCE</scope>
</reference>
<dbReference type="EMBL" id="VSSQ01112635">
    <property type="protein sequence ID" value="MPN49402.1"/>
    <property type="molecule type" value="Genomic_DNA"/>
</dbReference>
<organism evidence="1">
    <name type="scientific">bioreactor metagenome</name>
    <dbReference type="NCBI Taxonomy" id="1076179"/>
    <lineage>
        <taxon>unclassified sequences</taxon>
        <taxon>metagenomes</taxon>
        <taxon>ecological metagenomes</taxon>
    </lineage>
</organism>
<dbReference type="SUPFAM" id="SSF82549">
    <property type="entry name" value="DAK1/DegV-like"/>
    <property type="match status" value="1"/>
</dbReference>
<protein>
    <recommendedName>
        <fullName evidence="2">DegV domain-containing protein</fullName>
    </recommendedName>
</protein>
<dbReference type="InterPro" id="IPR043168">
    <property type="entry name" value="DegV_C"/>
</dbReference>
<dbReference type="InterPro" id="IPR003797">
    <property type="entry name" value="DegV"/>
</dbReference>
<evidence type="ECO:0000313" key="1">
    <source>
        <dbReference type="EMBL" id="MPN49402.1"/>
    </source>
</evidence>
<dbReference type="PROSITE" id="PS51482">
    <property type="entry name" value="DEGV"/>
    <property type="match status" value="1"/>
</dbReference>
<proteinExistence type="predicted"/>
<accession>A0A645IEZ1</accession>
<sequence>MQYLETQRDKVQTFFLLDTLEYMKKGGRCSAITAFGANLLGIKPSIRNTPDGTLLVDKKYRGKLNGIRKQFVDDIIVGDHIDYSRIIVAHSGMPQEEFDEVIDHIRENYAFKDIILCRAGCTISTHCGPATLGVQFMYL</sequence>
<dbReference type="AlphaFoldDB" id="A0A645IEZ1"/>
<gene>
    <name evidence="1" type="ORF">SDC9_197023</name>
</gene>
<comment type="caution">
    <text evidence="1">The sequence shown here is derived from an EMBL/GenBank/DDBJ whole genome shotgun (WGS) entry which is preliminary data.</text>
</comment>
<dbReference type="Gene3D" id="3.30.1180.10">
    <property type="match status" value="1"/>
</dbReference>
<dbReference type="Pfam" id="PF02645">
    <property type="entry name" value="DegV"/>
    <property type="match status" value="1"/>
</dbReference>
<name>A0A645IEZ1_9ZZZZ</name>
<evidence type="ECO:0008006" key="2">
    <source>
        <dbReference type="Google" id="ProtNLM"/>
    </source>
</evidence>